<dbReference type="InterPro" id="IPR020471">
    <property type="entry name" value="AKR"/>
</dbReference>
<dbReference type="PRINTS" id="PR00069">
    <property type="entry name" value="ALDKETRDTASE"/>
</dbReference>
<keyword evidence="2" id="KW-0560">Oxidoreductase</keyword>
<name>A0ABV9JJU1_9GAMM</name>
<evidence type="ECO:0000259" key="1">
    <source>
        <dbReference type="Pfam" id="PF00248"/>
    </source>
</evidence>
<dbReference type="EMBL" id="JBHSGB010000005">
    <property type="protein sequence ID" value="MFC4654440.1"/>
    <property type="molecule type" value="Genomic_DNA"/>
</dbReference>
<dbReference type="Gene3D" id="3.20.20.100">
    <property type="entry name" value="NADP-dependent oxidoreductase domain"/>
    <property type="match status" value="1"/>
</dbReference>
<dbReference type="CDD" id="cd19092">
    <property type="entry name" value="AKR_BsYcsN_EcYdhF-like"/>
    <property type="match status" value="1"/>
</dbReference>
<organism evidence="2 3">
    <name type="scientific">Rheinheimera marina</name>
    <dbReference type="NCBI Taxonomy" id="1774958"/>
    <lineage>
        <taxon>Bacteria</taxon>
        <taxon>Pseudomonadati</taxon>
        <taxon>Pseudomonadota</taxon>
        <taxon>Gammaproteobacteria</taxon>
        <taxon>Chromatiales</taxon>
        <taxon>Chromatiaceae</taxon>
        <taxon>Rheinheimera</taxon>
    </lineage>
</organism>
<comment type="caution">
    <text evidence="2">The sequence shown here is derived from an EMBL/GenBank/DDBJ whole genome shotgun (WGS) entry which is preliminary data.</text>
</comment>
<dbReference type="PANTHER" id="PTHR43364:SF1">
    <property type="entry name" value="OXIDOREDUCTASE YDHF"/>
    <property type="match status" value="1"/>
</dbReference>
<sequence length="320" mass="35557">MQPISTYFPSADTLVFGCMGLGGSWDASSTSAEQRQKDYQALDAALESGYRFFDHADIYTKGKAEQVFGDYLQHHAGLRDNLLLQSKCAIRFADEASVGRYDFSADYIRQSVEGSLRRLQTDYLDLLLLHRPDPLMQVDEVASVLQRLKEQGKVKHFGVSNFGWPQLQLLQSACLMPLVVNQLQMSLKQHQWLEQNVLTGMAEGASNFFSYGTLEYCQQHKVQVQSWGSLAQGLYSGSGELTSAADQATATLVQQLAASYQCSPEAIVLAFLMRHPAGIQPVIGTTSPQRIRACREAVGLQLTREHWYALYVAARGHALP</sequence>
<dbReference type="Proteomes" id="UP001595962">
    <property type="component" value="Unassembled WGS sequence"/>
</dbReference>
<dbReference type="PANTHER" id="PTHR43364">
    <property type="entry name" value="NADH-SPECIFIC METHYLGLYOXAL REDUCTASE-RELATED"/>
    <property type="match status" value="1"/>
</dbReference>
<accession>A0ABV9JJU1</accession>
<reference evidence="3" key="1">
    <citation type="journal article" date="2019" name="Int. J. Syst. Evol. Microbiol.">
        <title>The Global Catalogue of Microorganisms (GCM) 10K type strain sequencing project: providing services to taxonomists for standard genome sequencing and annotation.</title>
        <authorList>
            <consortium name="The Broad Institute Genomics Platform"/>
            <consortium name="The Broad Institute Genome Sequencing Center for Infectious Disease"/>
            <person name="Wu L."/>
            <person name="Ma J."/>
        </authorList>
    </citation>
    <scope>NUCLEOTIDE SEQUENCE [LARGE SCALE GENOMIC DNA]</scope>
    <source>
        <strain evidence="3">DT28</strain>
    </source>
</reference>
<dbReference type="SUPFAM" id="SSF51430">
    <property type="entry name" value="NAD(P)-linked oxidoreductase"/>
    <property type="match status" value="1"/>
</dbReference>
<evidence type="ECO:0000313" key="3">
    <source>
        <dbReference type="Proteomes" id="UP001595962"/>
    </source>
</evidence>
<dbReference type="EC" id="1.-.-.-" evidence="2"/>
<dbReference type="InterPro" id="IPR023210">
    <property type="entry name" value="NADP_OxRdtase_dom"/>
</dbReference>
<dbReference type="InterPro" id="IPR036812">
    <property type="entry name" value="NAD(P)_OxRdtase_dom_sf"/>
</dbReference>
<dbReference type="GO" id="GO:0016491">
    <property type="term" value="F:oxidoreductase activity"/>
    <property type="evidence" value="ECO:0007669"/>
    <property type="project" value="UniProtKB-KW"/>
</dbReference>
<feature type="domain" description="NADP-dependent oxidoreductase" evidence="1">
    <location>
        <begin position="14"/>
        <end position="307"/>
    </location>
</feature>
<dbReference type="Pfam" id="PF00248">
    <property type="entry name" value="Aldo_ket_red"/>
    <property type="match status" value="1"/>
</dbReference>
<dbReference type="RefSeq" id="WP_377332340.1">
    <property type="nucleotide sequence ID" value="NZ_JBHSGB010000005.1"/>
</dbReference>
<protein>
    <submittedName>
        <fullName evidence="2">Aldo/keto reductase family oxidoreductase</fullName>
        <ecNumber evidence="2">1.-.-.-</ecNumber>
    </submittedName>
</protein>
<keyword evidence="3" id="KW-1185">Reference proteome</keyword>
<proteinExistence type="predicted"/>
<gene>
    <name evidence="2" type="ORF">ACFO3I_05295</name>
</gene>
<evidence type="ECO:0000313" key="2">
    <source>
        <dbReference type="EMBL" id="MFC4654440.1"/>
    </source>
</evidence>
<dbReference type="InterPro" id="IPR050523">
    <property type="entry name" value="AKR_Detox_Biosynth"/>
</dbReference>